<dbReference type="InterPro" id="IPR050677">
    <property type="entry name" value="Actinoporin_PFT"/>
</dbReference>
<dbReference type="EMBL" id="CALNXK010000012">
    <property type="protein sequence ID" value="CAH3044353.1"/>
    <property type="molecule type" value="Genomic_DNA"/>
</dbReference>
<dbReference type="Gene3D" id="2.60.270.20">
    <property type="entry name" value="Cytolysin/lectin"/>
    <property type="match status" value="1"/>
</dbReference>
<organism evidence="11 12">
    <name type="scientific">Porites lobata</name>
    <dbReference type="NCBI Taxonomy" id="104759"/>
    <lineage>
        <taxon>Eukaryota</taxon>
        <taxon>Metazoa</taxon>
        <taxon>Cnidaria</taxon>
        <taxon>Anthozoa</taxon>
        <taxon>Hexacorallia</taxon>
        <taxon>Scleractinia</taxon>
        <taxon>Fungiina</taxon>
        <taxon>Poritidae</taxon>
        <taxon>Porites</taxon>
    </lineage>
</organism>
<keyword evidence="5" id="KW-0800">Toxin</keyword>
<evidence type="ECO:0008006" key="13">
    <source>
        <dbReference type="Google" id="ProtNLM"/>
    </source>
</evidence>
<feature type="signal peptide" evidence="10">
    <location>
        <begin position="1"/>
        <end position="22"/>
    </location>
</feature>
<dbReference type="Proteomes" id="UP001159405">
    <property type="component" value="Unassembled WGS sequence"/>
</dbReference>
<evidence type="ECO:0000256" key="3">
    <source>
        <dbReference type="ARBA" id="ARBA00008399"/>
    </source>
</evidence>
<dbReference type="InterPro" id="IPR015926">
    <property type="entry name" value="Cytolysin/lectin"/>
</dbReference>
<dbReference type="InterPro" id="IPR009104">
    <property type="entry name" value="Anemon_actinoporin-like"/>
</dbReference>
<comment type="caution">
    <text evidence="11">The sequence shown here is derived from an EMBL/GenBank/DDBJ whole genome shotgun (WGS) entry which is preliminary data.</text>
</comment>
<evidence type="ECO:0000256" key="9">
    <source>
        <dbReference type="ARBA" id="ARBA00023331"/>
    </source>
</evidence>
<evidence type="ECO:0000313" key="12">
    <source>
        <dbReference type="Proteomes" id="UP001159405"/>
    </source>
</evidence>
<evidence type="ECO:0000256" key="8">
    <source>
        <dbReference type="ARBA" id="ARBA00023298"/>
    </source>
</evidence>
<comment type="subcellular location">
    <subcellularLocation>
        <location evidence="2">Nematocyst</location>
    </subcellularLocation>
    <subcellularLocation>
        <location evidence="1">Target cell membrane</location>
    </subcellularLocation>
</comment>
<reference evidence="11 12" key="1">
    <citation type="submission" date="2022-05" db="EMBL/GenBank/DDBJ databases">
        <authorList>
            <consortium name="Genoscope - CEA"/>
            <person name="William W."/>
        </authorList>
    </citation>
    <scope>NUCLEOTIDE SEQUENCE [LARGE SCALE GENOMIC DNA]</scope>
</reference>
<evidence type="ECO:0000256" key="2">
    <source>
        <dbReference type="ARBA" id="ARBA00004532"/>
    </source>
</evidence>
<evidence type="ECO:0000256" key="4">
    <source>
        <dbReference type="ARBA" id="ARBA00022537"/>
    </source>
</evidence>
<evidence type="ECO:0000256" key="6">
    <source>
        <dbReference type="ARBA" id="ARBA00022852"/>
    </source>
</evidence>
<keyword evidence="12" id="KW-1185">Reference proteome</keyword>
<dbReference type="PANTHER" id="PTHR40388">
    <property type="entry name" value="BRYOPORIN"/>
    <property type="match status" value="1"/>
</dbReference>
<sequence>MSIVRLFTLLFFVLLITQSIFGSPFKQDNHVERTPGSSSKRTEKLLCNYKFYLAVFFKILADAGAVISGAQLGLSILATILNTLGSISRKVAIGVDNESGYKWRAVNIYFYSGTSDRVLPRDVSSGTTLLYGARKTAGPVARGAVGVLTYYISHIDKTLAVMYSVPFDYNWYSNWFDVWLYSGKRRANYNLCYQMYYDIPFEGDNYWHERNLGSRLRARGAMSNSGQATIEIHILKQ</sequence>
<keyword evidence="9" id="KW-0166">Nematocyst</keyword>
<keyword evidence="8" id="KW-1053">Target membrane</keyword>
<evidence type="ECO:0000256" key="1">
    <source>
        <dbReference type="ARBA" id="ARBA00004175"/>
    </source>
</evidence>
<evidence type="ECO:0000256" key="10">
    <source>
        <dbReference type="SAM" id="SignalP"/>
    </source>
</evidence>
<gene>
    <name evidence="11" type="ORF">PLOB_00004659</name>
</gene>
<dbReference type="Pfam" id="PF06369">
    <property type="entry name" value="Anemone_cytotox"/>
    <property type="match status" value="1"/>
</dbReference>
<keyword evidence="7" id="KW-0472">Membrane</keyword>
<name>A0ABN8N9Z4_9CNID</name>
<keyword evidence="6" id="KW-0204">Cytolysis</keyword>
<evidence type="ECO:0000313" key="11">
    <source>
        <dbReference type="EMBL" id="CAH3044353.1"/>
    </source>
</evidence>
<keyword evidence="4" id="KW-1052">Target cell membrane</keyword>
<proteinExistence type="inferred from homology"/>
<evidence type="ECO:0000256" key="7">
    <source>
        <dbReference type="ARBA" id="ARBA00023136"/>
    </source>
</evidence>
<feature type="chain" id="PRO_5046654284" description="Actinoporin" evidence="10">
    <location>
        <begin position="23"/>
        <end position="237"/>
    </location>
</feature>
<comment type="similarity">
    <text evidence="3">Belongs to the actinoporin family. Sea anemone subfamily.</text>
</comment>
<dbReference type="SUPFAM" id="SSF63724">
    <property type="entry name" value="Cytolysin/lectin"/>
    <property type="match status" value="1"/>
</dbReference>
<evidence type="ECO:0000256" key="5">
    <source>
        <dbReference type="ARBA" id="ARBA00022656"/>
    </source>
</evidence>
<protein>
    <recommendedName>
        <fullName evidence="13">Actinoporin</fullName>
    </recommendedName>
</protein>
<dbReference type="PANTHER" id="PTHR40388:SF1">
    <property type="entry name" value="BRYOPORIN"/>
    <property type="match status" value="1"/>
</dbReference>
<accession>A0ABN8N9Z4</accession>
<keyword evidence="10" id="KW-0732">Signal</keyword>